<accession>A0A927IYT3</accession>
<dbReference type="EMBL" id="JACYHB010000001">
    <property type="protein sequence ID" value="MBD8077693.1"/>
    <property type="molecule type" value="Genomic_DNA"/>
</dbReference>
<evidence type="ECO:0000313" key="2">
    <source>
        <dbReference type="Proteomes" id="UP000610846"/>
    </source>
</evidence>
<name>A0A927IYT3_9MICO</name>
<comment type="caution">
    <text evidence="1">The sequence shown here is derived from an EMBL/GenBank/DDBJ whole genome shotgun (WGS) entry which is preliminary data.</text>
</comment>
<proteinExistence type="predicted"/>
<gene>
    <name evidence="1" type="ORF">IF651_01280</name>
</gene>
<reference evidence="1" key="1">
    <citation type="journal article" date="2018" name="Curr. Microbiol.">
        <title>Cellulosimicrobium arenosum sp. nov., Isolated from Marine Sediment Sand.</title>
        <authorList>
            <person name="Oh M."/>
            <person name="Kim J.H."/>
            <person name="Yoon J.H."/>
            <person name="Schumann P."/>
            <person name="Kim W."/>
        </authorList>
    </citation>
    <scope>NUCLEOTIDE SEQUENCE</scope>
    <source>
        <strain evidence="1">KCTC 49039</strain>
    </source>
</reference>
<evidence type="ECO:0000313" key="1">
    <source>
        <dbReference type="EMBL" id="MBD8077693.1"/>
    </source>
</evidence>
<dbReference type="Proteomes" id="UP000610846">
    <property type="component" value="Unassembled WGS sequence"/>
</dbReference>
<keyword evidence="2" id="KW-1185">Reference proteome</keyword>
<dbReference type="AlphaFoldDB" id="A0A927IYT3"/>
<dbReference type="RefSeq" id="WP_191827259.1">
    <property type="nucleotide sequence ID" value="NZ_JACYHB010000001.1"/>
</dbReference>
<reference evidence="1" key="2">
    <citation type="submission" date="2020-09" db="EMBL/GenBank/DDBJ databases">
        <authorList>
            <person name="Yu Y."/>
        </authorList>
    </citation>
    <scope>NUCLEOTIDE SEQUENCE</scope>
    <source>
        <strain evidence="1">KCTC 49039</strain>
    </source>
</reference>
<sequence length="116" mass="12820">MSEPTAWEVQPYDGWASLEDARSQWSDAQAMPDDELTGYLQTAYEQCVEFAPAVVGTVIPARLVQAQVMQARAVWRSLTSGDQDTQGPDGYTVTVFPMDWTVKALLRPERGVPVVS</sequence>
<organism evidence="1 2">
    <name type="scientific">Cellulosimicrobium arenosum</name>
    <dbReference type="NCBI Taxonomy" id="2708133"/>
    <lineage>
        <taxon>Bacteria</taxon>
        <taxon>Bacillati</taxon>
        <taxon>Actinomycetota</taxon>
        <taxon>Actinomycetes</taxon>
        <taxon>Micrococcales</taxon>
        <taxon>Promicromonosporaceae</taxon>
        <taxon>Cellulosimicrobium</taxon>
    </lineage>
</organism>
<evidence type="ECO:0008006" key="3">
    <source>
        <dbReference type="Google" id="ProtNLM"/>
    </source>
</evidence>
<protein>
    <recommendedName>
        <fullName evidence="3">Head-to-tail adaptor</fullName>
    </recommendedName>
</protein>